<evidence type="ECO:0000256" key="4">
    <source>
        <dbReference type="ARBA" id="ARBA00022912"/>
    </source>
</evidence>
<organism evidence="6 7">
    <name type="scientific">Klenkia terrae</name>
    <dbReference type="NCBI Taxonomy" id="1052259"/>
    <lineage>
        <taxon>Bacteria</taxon>
        <taxon>Bacillati</taxon>
        <taxon>Actinomycetota</taxon>
        <taxon>Actinomycetes</taxon>
        <taxon>Geodermatophilales</taxon>
        <taxon>Geodermatophilaceae</taxon>
        <taxon>Klenkia</taxon>
    </lineage>
</organism>
<dbReference type="InterPro" id="IPR050438">
    <property type="entry name" value="LMW_PTPase"/>
</dbReference>
<comment type="caution">
    <text evidence="6">The sequence shown here is derived from an EMBL/GenBank/DDBJ whole genome shotgun (WGS) entry which is preliminary data.</text>
</comment>
<name>A0ABU8EBI4_9ACTN</name>
<dbReference type="EC" id="3.1.3.48" evidence="2"/>
<protein>
    <recommendedName>
        <fullName evidence="2">protein-tyrosine-phosphatase</fullName>
        <ecNumber evidence="2">3.1.3.48</ecNumber>
    </recommendedName>
</protein>
<evidence type="ECO:0000256" key="3">
    <source>
        <dbReference type="ARBA" id="ARBA00022801"/>
    </source>
</evidence>
<dbReference type="Pfam" id="PF01451">
    <property type="entry name" value="LMWPc"/>
    <property type="match status" value="1"/>
</dbReference>
<evidence type="ECO:0000259" key="5">
    <source>
        <dbReference type="SMART" id="SM00226"/>
    </source>
</evidence>
<feature type="domain" description="Phosphotyrosine protein phosphatase I" evidence="5">
    <location>
        <begin position="1"/>
        <end position="185"/>
    </location>
</feature>
<evidence type="ECO:0000256" key="2">
    <source>
        <dbReference type="ARBA" id="ARBA00013064"/>
    </source>
</evidence>
<dbReference type="Proteomes" id="UP001373496">
    <property type="component" value="Unassembled WGS sequence"/>
</dbReference>
<keyword evidence="4" id="KW-0904">Protein phosphatase</keyword>
<evidence type="ECO:0000313" key="6">
    <source>
        <dbReference type="EMBL" id="MEI4280962.1"/>
    </source>
</evidence>
<proteinExistence type="inferred from homology"/>
<dbReference type="InterPro" id="IPR023485">
    <property type="entry name" value="Ptyr_pPase"/>
</dbReference>
<dbReference type="SMART" id="SM00226">
    <property type="entry name" value="LMWPc"/>
    <property type="match status" value="1"/>
</dbReference>
<dbReference type="EMBL" id="JBAPLV010000033">
    <property type="protein sequence ID" value="MEI4280962.1"/>
    <property type="molecule type" value="Genomic_DNA"/>
</dbReference>
<evidence type="ECO:0000256" key="1">
    <source>
        <dbReference type="ARBA" id="ARBA00011063"/>
    </source>
</evidence>
<dbReference type="RefSeq" id="WP_225234232.1">
    <property type="nucleotide sequence ID" value="NZ_JBAPLV010000033.1"/>
</dbReference>
<dbReference type="InterPro" id="IPR036196">
    <property type="entry name" value="Ptyr_pPase_sf"/>
</dbReference>
<dbReference type="PANTHER" id="PTHR11717">
    <property type="entry name" value="LOW MOLECULAR WEIGHT PROTEIN TYROSINE PHOSPHATASE"/>
    <property type="match status" value="1"/>
</dbReference>
<dbReference type="PRINTS" id="PR00719">
    <property type="entry name" value="LMWPTPASE"/>
</dbReference>
<accession>A0ABU8EBI4</accession>
<comment type="similarity">
    <text evidence="1">Belongs to the low molecular weight phosphotyrosine protein phosphatase family.</text>
</comment>
<evidence type="ECO:0000313" key="7">
    <source>
        <dbReference type="Proteomes" id="UP001373496"/>
    </source>
</evidence>
<dbReference type="Gene3D" id="3.40.50.2300">
    <property type="match status" value="1"/>
</dbReference>
<sequence>MHVAFVCTGNICRSALAERITTAFAEELGRGDLTASSSGTAAVVGSAMDPRAAQALTDLGGHAGSFRARQFVPEHAAEADLVLALTRAHRRDVLQVAPRAMARTFTLLEARDLLAHLPRDLVVPPARDLDARGAALVAALGRGRAARGLVTPGDDDVLDPVGRSSAVHRAVADRIADALFPLLQTFLGTRAPALV</sequence>
<reference evidence="6 7" key="1">
    <citation type="submission" date="2024-03" db="EMBL/GenBank/DDBJ databases">
        <title>Draft genome sequence of Klenkia terrae.</title>
        <authorList>
            <person name="Duangmal K."/>
            <person name="Chantavorakit T."/>
        </authorList>
    </citation>
    <scope>NUCLEOTIDE SEQUENCE [LARGE SCALE GENOMIC DNA]</scope>
    <source>
        <strain evidence="6 7">JCM 17786</strain>
    </source>
</reference>
<dbReference type="InterPro" id="IPR017867">
    <property type="entry name" value="Tyr_phospatase_low_mol_wt"/>
</dbReference>
<dbReference type="SUPFAM" id="SSF52788">
    <property type="entry name" value="Phosphotyrosine protein phosphatases I"/>
    <property type="match status" value="1"/>
</dbReference>
<keyword evidence="3" id="KW-0378">Hydrolase</keyword>
<gene>
    <name evidence="6" type="ORF">UXQ13_20975</name>
</gene>
<keyword evidence="7" id="KW-1185">Reference proteome</keyword>
<dbReference type="PANTHER" id="PTHR11717:SF7">
    <property type="entry name" value="LOW MOLECULAR WEIGHT PHOSPHOTYROSINE PROTEIN PHOSPHATASE"/>
    <property type="match status" value="1"/>
</dbReference>